<feature type="chain" id="PRO_5046192463" evidence="4">
    <location>
        <begin position="34"/>
        <end position="413"/>
    </location>
</feature>
<keyword evidence="4" id="KW-0732">Signal</keyword>
<reference evidence="5 6" key="1">
    <citation type="submission" date="2019-12" db="EMBL/GenBank/DDBJ databases">
        <title>Genome sequence of Streptomyces bambusae.</title>
        <authorList>
            <person name="Bansal K."/>
            <person name="Choksket S."/>
            <person name="Korpole S."/>
            <person name="Patil P.B."/>
        </authorList>
    </citation>
    <scope>NUCLEOTIDE SEQUENCE [LARGE SCALE GENOMIC DNA]</scope>
    <source>
        <strain evidence="5 6">SK60</strain>
    </source>
</reference>
<dbReference type="Proteomes" id="UP000812013">
    <property type="component" value="Unassembled WGS sequence"/>
</dbReference>
<evidence type="ECO:0000256" key="1">
    <source>
        <dbReference type="ARBA" id="ARBA00022801"/>
    </source>
</evidence>
<dbReference type="PANTHER" id="PTHR10272">
    <property type="entry name" value="PLATELET-ACTIVATING FACTOR ACETYLHYDROLASE"/>
    <property type="match status" value="1"/>
</dbReference>
<organism evidence="5 6">
    <name type="scientific">Streptomyces bambusae</name>
    <dbReference type="NCBI Taxonomy" id="1550616"/>
    <lineage>
        <taxon>Bacteria</taxon>
        <taxon>Bacillati</taxon>
        <taxon>Actinomycetota</taxon>
        <taxon>Actinomycetes</taxon>
        <taxon>Kitasatosporales</taxon>
        <taxon>Streptomycetaceae</taxon>
        <taxon>Streptomyces</taxon>
    </lineage>
</organism>
<feature type="signal peptide" evidence="4">
    <location>
        <begin position="1"/>
        <end position="33"/>
    </location>
</feature>
<dbReference type="PANTHER" id="PTHR10272:SF0">
    <property type="entry name" value="PLATELET-ACTIVATING FACTOR ACETYLHYDROLASE"/>
    <property type="match status" value="1"/>
</dbReference>
<protein>
    <submittedName>
        <fullName evidence="5">Alpha/beta hydrolase</fullName>
    </submittedName>
</protein>
<keyword evidence="2" id="KW-0442">Lipid degradation</keyword>
<keyword evidence="1 5" id="KW-0378">Hydrolase</keyword>
<name>A0ABS6Z0H4_9ACTN</name>
<dbReference type="PROSITE" id="PS51318">
    <property type="entry name" value="TAT"/>
    <property type="match status" value="1"/>
</dbReference>
<gene>
    <name evidence="5" type="ORF">GPJ59_04140</name>
</gene>
<proteinExistence type="predicted"/>
<dbReference type="Pfam" id="PF03403">
    <property type="entry name" value="PAF-AH_p_II"/>
    <property type="match status" value="1"/>
</dbReference>
<sequence length="413" mass="43631">MTRDLSVSRRFVTASALLGSAALLFGAGGPAHAGARATAVAPVADDVVLRLPAPTGRHLVGCRSVHLVDTSRPDPLTPAFPVRELMLTVFYPARDVTGLARAPQLPPLAAGLFGQIAPWGPLQVPAAGVAWGATLSHSYAGAAVLPGRRPVLVYSPGGGDPRGWGTCLAEDLASHGAVVVAVDHPGDAAAVEFPDVTPYRPDPVRPTVLRGDPRDRPALWRTLIDTRIADLHFVLDRLRHASALPLPDGLARVLDLRRVGVYGHSAGGSAVSQVLFENRLVRAAVNLEGYLDHPPTGPGGPGGAGAPFPIVSAGTDRPVLLLGSEEFDRRRELDRSWSALAARSPRWVRSGRIPHAGHWVFTDFAAALPQLQAAGLMTAEQRNAVIGPVGPDVSVPEVRRTVRRFFTRHLAAP</sequence>
<dbReference type="EMBL" id="WTFF01000013">
    <property type="protein sequence ID" value="MBW5481096.1"/>
    <property type="molecule type" value="Genomic_DNA"/>
</dbReference>
<evidence type="ECO:0000313" key="5">
    <source>
        <dbReference type="EMBL" id="MBW5481096.1"/>
    </source>
</evidence>
<evidence type="ECO:0000313" key="6">
    <source>
        <dbReference type="Proteomes" id="UP000812013"/>
    </source>
</evidence>
<dbReference type="InterPro" id="IPR029058">
    <property type="entry name" value="AB_hydrolase_fold"/>
</dbReference>
<comment type="caution">
    <text evidence="5">The sequence shown here is derived from an EMBL/GenBank/DDBJ whole genome shotgun (WGS) entry which is preliminary data.</text>
</comment>
<evidence type="ECO:0000256" key="4">
    <source>
        <dbReference type="SAM" id="SignalP"/>
    </source>
</evidence>
<accession>A0ABS6Z0H4</accession>
<dbReference type="Gene3D" id="3.40.50.1820">
    <property type="entry name" value="alpha/beta hydrolase"/>
    <property type="match status" value="1"/>
</dbReference>
<keyword evidence="6" id="KW-1185">Reference proteome</keyword>
<keyword evidence="3" id="KW-0443">Lipid metabolism</keyword>
<evidence type="ECO:0000256" key="2">
    <source>
        <dbReference type="ARBA" id="ARBA00022963"/>
    </source>
</evidence>
<dbReference type="InterPro" id="IPR006311">
    <property type="entry name" value="TAT_signal"/>
</dbReference>
<dbReference type="GO" id="GO:0016787">
    <property type="term" value="F:hydrolase activity"/>
    <property type="evidence" value="ECO:0007669"/>
    <property type="project" value="UniProtKB-KW"/>
</dbReference>
<evidence type="ECO:0000256" key="3">
    <source>
        <dbReference type="ARBA" id="ARBA00023098"/>
    </source>
</evidence>
<dbReference type="SUPFAM" id="SSF53474">
    <property type="entry name" value="alpha/beta-Hydrolases"/>
    <property type="match status" value="1"/>
</dbReference>